<keyword evidence="2" id="KW-0808">Transferase</keyword>
<dbReference type="GO" id="GO:0003964">
    <property type="term" value="F:RNA-directed DNA polymerase activity"/>
    <property type="evidence" value="ECO:0007669"/>
    <property type="project" value="UniProtKB-KW"/>
</dbReference>
<protein>
    <submittedName>
        <fullName evidence="2">Reverse transcriptase</fullName>
    </submittedName>
</protein>
<keyword evidence="3" id="KW-1185">Reference proteome</keyword>
<keyword evidence="2" id="KW-0548">Nucleotidyltransferase</keyword>
<evidence type="ECO:0000313" key="3">
    <source>
        <dbReference type="Proteomes" id="UP000053095"/>
    </source>
</evidence>
<dbReference type="Proteomes" id="UP000053095">
    <property type="component" value="Unassembled WGS sequence"/>
</dbReference>
<name>A0A478ECN2_TALPI</name>
<sequence length="510" mass="56206">MLHGRQTAVHPALGQALGQRYRDSVGDTNVNGWSSHSMTPRQLFACHILAECLLRAQKSNRIASDRNKHFDGRPLASTVAQKLAAASIGRFIRDIRTLEQFNDTACQPSGTSARVRKTNVTTNTSLTSGSSDKTVDESALGAFDMGIDTTRHNNWRTMYQMAHRRLSHVIVNESEIAVSVQSHGQGRFAYATLMGATNKPVREPSKRSDQRTKAPSIWIHGYSQMGAHAWKTGGCLRAPPVILAGEWESREIYVQLPWREPPPVVADECEKAVTVHDCMVKKNSHPQENGLRRDIPLAYQPQRKSVLWLGFVSSNSKACHARVSVGRRSKGSYVGANRGIRTTDLQALPGEYKPAVAIAQFVHNTGMLARFLSVGPRAMDTYEGQASNEQDTDLRQRTDVQAGDVSTKSAHLSIITSNDTDTSLGSMKSSEAVDGDVPQDEDGDVVNAYRYMYRIRFVLGMLLRFAEDGSRLQKVALFSDSQSALRAIQNPEIVSDKPTFGIVSRRIGNG</sequence>
<dbReference type="AlphaFoldDB" id="A0A478ECN2"/>
<evidence type="ECO:0000256" key="1">
    <source>
        <dbReference type="SAM" id="MobiDB-lite"/>
    </source>
</evidence>
<feature type="compositionally biased region" description="Polar residues" evidence="1">
    <location>
        <begin position="420"/>
        <end position="429"/>
    </location>
</feature>
<evidence type="ECO:0000313" key="2">
    <source>
        <dbReference type="EMBL" id="GAM42305.1"/>
    </source>
</evidence>
<proteinExistence type="predicted"/>
<gene>
    <name evidence="2" type="ORF">TCE0_044f16161</name>
</gene>
<dbReference type="EMBL" id="DF933840">
    <property type="protein sequence ID" value="GAM42305.1"/>
    <property type="molecule type" value="Genomic_DNA"/>
</dbReference>
<accession>A0A478ECN2</accession>
<keyword evidence="2" id="KW-0695">RNA-directed DNA polymerase</keyword>
<feature type="region of interest" description="Disordered" evidence="1">
    <location>
        <begin position="420"/>
        <end position="439"/>
    </location>
</feature>
<organism evidence="2 3">
    <name type="scientific">Talaromyces pinophilus</name>
    <name type="common">Penicillium pinophilum</name>
    <dbReference type="NCBI Taxonomy" id="128442"/>
    <lineage>
        <taxon>Eukaryota</taxon>
        <taxon>Fungi</taxon>
        <taxon>Dikarya</taxon>
        <taxon>Ascomycota</taxon>
        <taxon>Pezizomycotina</taxon>
        <taxon>Eurotiomycetes</taxon>
        <taxon>Eurotiomycetidae</taxon>
        <taxon>Eurotiales</taxon>
        <taxon>Trichocomaceae</taxon>
        <taxon>Talaromyces</taxon>
        <taxon>Talaromyces sect. Talaromyces</taxon>
    </lineage>
</organism>
<reference evidence="3" key="1">
    <citation type="journal article" date="2015" name="Genome Announc.">
        <title>Draft genome sequence of Talaromyces cellulolyticus strain Y-94, a source of lignocellulosic biomass-degrading enzymes.</title>
        <authorList>
            <person name="Fujii T."/>
            <person name="Koike H."/>
            <person name="Sawayama S."/>
            <person name="Yano S."/>
            <person name="Inoue H."/>
        </authorList>
    </citation>
    <scope>NUCLEOTIDE SEQUENCE [LARGE SCALE GENOMIC DNA]</scope>
    <source>
        <strain evidence="3">Y-94</strain>
    </source>
</reference>